<reference evidence="1" key="2">
    <citation type="journal article" date="2015" name="Data Brief">
        <title>Shoot transcriptome of the giant reed, Arundo donax.</title>
        <authorList>
            <person name="Barrero R.A."/>
            <person name="Guerrero F.D."/>
            <person name="Moolhuijzen P."/>
            <person name="Goolsby J.A."/>
            <person name="Tidwell J."/>
            <person name="Bellgard S.E."/>
            <person name="Bellgard M.I."/>
        </authorList>
    </citation>
    <scope>NUCLEOTIDE SEQUENCE</scope>
    <source>
        <tissue evidence="1">Shoot tissue taken approximately 20 cm above the soil surface</tissue>
    </source>
</reference>
<dbReference type="AlphaFoldDB" id="A0A0A9BGI4"/>
<dbReference type="EMBL" id="GBRH01239483">
    <property type="protein sequence ID" value="JAD58412.1"/>
    <property type="molecule type" value="Transcribed_RNA"/>
</dbReference>
<organism evidence="1">
    <name type="scientific">Arundo donax</name>
    <name type="common">Giant reed</name>
    <name type="synonym">Donax arundinaceus</name>
    <dbReference type="NCBI Taxonomy" id="35708"/>
    <lineage>
        <taxon>Eukaryota</taxon>
        <taxon>Viridiplantae</taxon>
        <taxon>Streptophyta</taxon>
        <taxon>Embryophyta</taxon>
        <taxon>Tracheophyta</taxon>
        <taxon>Spermatophyta</taxon>
        <taxon>Magnoliopsida</taxon>
        <taxon>Liliopsida</taxon>
        <taxon>Poales</taxon>
        <taxon>Poaceae</taxon>
        <taxon>PACMAD clade</taxon>
        <taxon>Arundinoideae</taxon>
        <taxon>Arundineae</taxon>
        <taxon>Arundo</taxon>
    </lineage>
</organism>
<sequence length="27" mass="3075">MNSPFAETLVTHSSKLARFTTTNFLNF</sequence>
<proteinExistence type="predicted"/>
<evidence type="ECO:0000313" key="1">
    <source>
        <dbReference type="EMBL" id="JAD58412.1"/>
    </source>
</evidence>
<name>A0A0A9BGI4_ARUDO</name>
<accession>A0A0A9BGI4</accession>
<reference evidence="1" key="1">
    <citation type="submission" date="2014-09" db="EMBL/GenBank/DDBJ databases">
        <authorList>
            <person name="Magalhaes I.L.F."/>
            <person name="Oliveira U."/>
            <person name="Santos F.R."/>
            <person name="Vidigal T.H.D.A."/>
            <person name="Brescovit A.D."/>
            <person name="Santos A.J."/>
        </authorList>
    </citation>
    <scope>NUCLEOTIDE SEQUENCE</scope>
    <source>
        <tissue evidence="1">Shoot tissue taken approximately 20 cm above the soil surface</tissue>
    </source>
</reference>
<protein>
    <submittedName>
        <fullName evidence="1">Uncharacterized protein</fullName>
    </submittedName>
</protein>